<proteinExistence type="predicted"/>
<dbReference type="EMBL" id="JAGRRH010000014">
    <property type="protein sequence ID" value="KAG7359062.1"/>
    <property type="molecule type" value="Genomic_DNA"/>
</dbReference>
<organism evidence="2 3">
    <name type="scientific">Nitzschia inconspicua</name>
    <dbReference type="NCBI Taxonomy" id="303405"/>
    <lineage>
        <taxon>Eukaryota</taxon>
        <taxon>Sar</taxon>
        <taxon>Stramenopiles</taxon>
        <taxon>Ochrophyta</taxon>
        <taxon>Bacillariophyta</taxon>
        <taxon>Bacillariophyceae</taxon>
        <taxon>Bacillariophycidae</taxon>
        <taxon>Bacillariales</taxon>
        <taxon>Bacillariaceae</taxon>
        <taxon>Nitzschia</taxon>
    </lineage>
</organism>
<keyword evidence="1" id="KW-0472">Membrane</keyword>
<comment type="caution">
    <text evidence="2">The sequence shown here is derived from an EMBL/GenBank/DDBJ whole genome shotgun (WGS) entry which is preliminary data.</text>
</comment>
<evidence type="ECO:0000313" key="3">
    <source>
        <dbReference type="Proteomes" id="UP000693970"/>
    </source>
</evidence>
<feature type="transmembrane region" description="Helical" evidence="1">
    <location>
        <begin position="76"/>
        <end position="94"/>
    </location>
</feature>
<evidence type="ECO:0000256" key="1">
    <source>
        <dbReference type="SAM" id="Phobius"/>
    </source>
</evidence>
<accession>A0A9K3LBC8</accession>
<sequence>MQYNDPNFIRQEEEEVAVVAVHRLSLTTDNIPACMLATNDFFFHSIGPSKLSMFLQGQDLPYVSCRFVLSVYDHFVVVPLLPFTIISLLSLFFLDFDVFNLMLCHVLVQTMRANCDYFAGGEFLGSIKRSNSILTLQLPVQSSSSCFFDISFR</sequence>
<evidence type="ECO:0000313" key="2">
    <source>
        <dbReference type="EMBL" id="KAG7359062.1"/>
    </source>
</evidence>
<reference evidence="2" key="1">
    <citation type="journal article" date="2021" name="Sci. Rep.">
        <title>Diploid genomic architecture of Nitzschia inconspicua, an elite biomass production diatom.</title>
        <authorList>
            <person name="Oliver A."/>
            <person name="Podell S."/>
            <person name="Pinowska A."/>
            <person name="Traller J.C."/>
            <person name="Smith S.R."/>
            <person name="McClure R."/>
            <person name="Beliaev A."/>
            <person name="Bohutskyi P."/>
            <person name="Hill E.A."/>
            <person name="Rabines A."/>
            <person name="Zheng H."/>
            <person name="Allen L.Z."/>
            <person name="Kuo A."/>
            <person name="Grigoriev I.V."/>
            <person name="Allen A.E."/>
            <person name="Hazlebeck D."/>
            <person name="Allen E.E."/>
        </authorList>
    </citation>
    <scope>NUCLEOTIDE SEQUENCE</scope>
    <source>
        <strain evidence="2">Hildebrandi</strain>
    </source>
</reference>
<gene>
    <name evidence="2" type="ORF">IV203_015651</name>
</gene>
<keyword evidence="3" id="KW-1185">Reference proteome</keyword>
<reference evidence="2" key="2">
    <citation type="submission" date="2021-04" db="EMBL/GenBank/DDBJ databases">
        <authorList>
            <person name="Podell S."/>
        </authorList>
    </citation>
    <scope>NUCLEOTIDE SEQUENCE</scope>
    <source>
        <strain evidence="2">Hildebrandi</strain>
    </source>
</reference>
<protein>
    <submittedName>
        <fullName evidence="2">Uncharacterized protein</fullName>
    </submittedName>
</protein>
<keyword evidence="1" id="KW-0812">Transmembrane</keyword>
<dbReference type="Proteomes" id="UP000693970">
    <property type="component" value="Unassembled WGS sequence"/>
</dbReference>
<name>A0A9K3LBC8_9STRA</name>
<keyword evidence="1" id="KW-1133">Transmembrane helix</keyword>
<dbReference type="AlphaFoldDB" id="A0A9K3LBC8"/>